<feature type="binding site" evidence="7">
    <location>
        <position position="213"/>
    </location>
    <ligand>
        <name>Mg(2+)</name>
        <dbReference type="ChEBI" id="CHEBI:18420"/>
        <label>1</label>
        <note>catalytic</note>
    </ligand>
</feature>
<comment type="similarity">
    <text evidence="3 8">Belongs to the inositol monophosphatase superfamily.</text>
</comment>
<dbReference type="Gene3D" id="3.40.190.80">
    <property type="match status" value="1"/>
</dbReference>
<feature type="binding site" evidence="7">
    <location>
        <position position="88"/>
    </location>
    <ligand>
        <name>Mg(2+)</name>
        <dbReference type="ChEBI" id="CHEBI:18420"/>
        <label>1</label>
        <note>catalytic</note>
    </ligand>
</feature>
<dbReference type="GO" id="GO:0046854">
    <property type="term" value="P:phosphatidylinositol phosphate biosynthetic process"/>
    <property type="evidence" value="ECO:0007669"/>
    <property type="project" value="InterPro"/>
</dbReference>
<comment type="cofactor">
    <cofactor evidence="2 7 8">
        <name>Mg(2+)</name>
        <dbReference type="ChEBI" id="CHEBI:18420"/>
    </cofactor>
</comment>
<dbReference type="InterPro" id="IPR020583">
    <property type="entry name" value="Inositol_monoP_metal-BS"/>
</dbReference>
<accession>A0A1I2BSZ5</accession>
<dbReference type="Gene3D" id="3.30.540.10">
    <property type="entry name" value="Fructose-1,6-Bisphosphatase, subunit A, domain 1"/>
    <property type="match status" value="1"/>
</dbReference>
<dbReference type="InterPro" id="IPR022337">
    <property type="entry name" value="Inositol_monophosphatase_SuhB"/>
</dbReference>
<dbReference type="STRING" id="34086.SAMN04488084_109103"/>
<evidence type="ECO:0000256" key="4">
    <source>
        <dbReference type="ARBA" id="ARBA00022723"/>
    </source>
</evidence>
<keyword evidence="5 8" id="KW-0378">Hydrolase</keyword>
<dbReference type="PROSITE" id="PS00630">
    <property type="entry name" value="IMP_2"/>
    <property type="match status" value="1"/>
</dbReference>
<dbReference type="PRINTS" id="PR00377">
    <property type="entry name" value="IMPHPHTASES"/>
</dbReference>
<dbReference type="FunFam" id="3.30.540.10:FF:000003">
    <property type="entry name" value="Inositol-1-monophosphatase"/>
    <property type="match status" value="1"/>
</dbReference>
<reference evidence="9 10" key="1">
    <citation type="submission" date="2016-10" db="EMBL/GenBank/DDBJ databases">
        <authorList>
            <person name="de Groot N.N."/>
        </authorList>
    </citation>
    <scope>NUCLEOTIDE SEQUENCE [LARGE SCALE GENOMIC DNA]</scope>
    <source>
        <strain evidence="9 10">ATCC 51969</strain>
    </source>
</reference>
<dbReference type="EMBL" id="FONS01000001">
    <property type="protein sequence ID" value="SFE59155.1"/>
    <property type="molecule type" value="Genomic_DNA"/>
</dbReference>
<dbReference type="PRINTS" id="PR01959">
    <property type="entry name" value="SBIMPHPHTASE"/>
</dbReference>
<evidence type="ECO:0000313" key="10">
    <source>
        <dbReference type="Proteomes" id="UP000183129"/>
    </source>
</evidence>
<dbReference type="Pfam" id="PF00459">
    <property type="entry name" value="Inositol_P"/>
    <property type="match status" value="1"/>
</dbReference>
<feature type="binding site" evidence="7">
    <location>
        <position position="69"/>
    </location>
    <ligand>
        <name>Mg(2+)</name>
        <dbReference type="ChEBI" id="CHEBI:18420"/>
        <label>1</label>
        <note>catalytic</note>
    </ligand>
</feature>
<evidence type="ECO:0000313" key="9">
    <source>
        <dbReference type="EMBL" id="SFE59155.1"/>
    </source>
</evidence>
<dbReference type="PROSITE" id="PS00629">
    <property type="entry name" value="IMP_1"/>
    <property type="match status" value="1"/>
</dbReference>
<dbReference type="GO" id="GO:0007165">
    <property type="term" value="P:signal transduction"/>
    <property type="evidence" value="ECO:0007669"/>
    <property type="project" value="TreeGrafter"/>
</dbReference>
<evidence type="ECO:0000256" key="8">
    <source>
        <dbReference type="RuleBase" id="RU364068"/>
    </source>
</evidence>
<dbReference type="PANTHER" id="PTHR20854">
    <property type="entry name" value="INOSITOL MONOPHOSPHATASE"/>
    <property type="match status" value="1"/>
</dbReference>
<dbReference type="GO" id="GO:0006020">
    <property type="term" value="P:inositol metabolic process"/>
    <property type="evidence" value="ECO:0007669"/>
    <property type="project" value="TreeGrafter"/>
</dbReference>
<dbReference type="AlphaFoldDB" id="A0A1I2BSZ5"/>
<dbReference type="GO" id="GO:0008934">
    <property type="term" value="F:inositol monophosphate 1-phosphatase activity"/>
    <property type="evidence" value="ECO:0007669"/>
    <property type="project" value="InterPro"/>
</dbReference>
<dbReference type="RefSeq" id="WP_074591195.1">
    <property type="nucleotide sequence ID" value="NZ_FNGZ01000009.1"/>
</dbReference>
<proteinExistence type="inferred from homology"/>
<dbReference type="GO" id="GO:0046872">
    <property type="term" value="F:metal ion binding"/>
    <property type="evidence" value="ECO:0007669"/>
    <property type="project" value="UniProtKB-KW"/>
</dbReference>
<keyword evidence="4 7" id="KW-0479">Metal-binding</keyword>
<keyword evidence="6 7" id="KW-0460">Magnesium</keyword>
<dbReference type="PANTHER" id="PTHR20854:SF4">
    <property type="entry name" value="INOSITOL-1-MONOPHOSPHATASE-RELATED"/>
    <property type="match status" value="1"/>
</dbReference>
<dbReference type="InterPro" id="IPR000760">
    <property type="entry name" value="Inositol_monophosphatase-like"/>
</dbReference>
<evidence type="ECO:0000256" key="1">
    <source>
        <dbReference type="ARBA" id="ARBA00001033"/>
    </source>
</evidence>
<evidence type="ECO:0000256" key="3">
    <source>
        <dbReference type="ARBA" id="ARBA00009759"/>
    </source>
</evidence>
<dbReference type="SUPFAM" id="SSF56655">
    <property type="entry name" value="Carbohydrate phosphatase"/>
    <property type="match status" value="1"/>
</dbReference>
<comment type="catalytic activity">
    <reaction evidence="1 8">
        <text>a myo-inositol phosphate + H2O = myo-inositol + phosphate</text>
        <dbReference type="Rhea" id="RHEA:24056"/>
        <dbReference type="ChEBI" id="CHEBI:15377"/>
        <dbReference type="ChEBI" id="CHEBI:17268"/>
        <dbReference type="ChEBI" id="CHEBI:43474"/>
        <dbReference type="ChEBI" id="CHEBI:84139"/>
        <dbReference type="EC" id="3.1.3.25"/>
    </reaction>
</comment>
<feature type="binding site" evidence="7">
    <location>
        <position position="85"/>
    </location>
    <ligand>
        <name>Mg(2+)</name>
        <dbReference type="ChEBI" id="CHEBI:18420"/>
        <label>1</label>
        <note>catalytic</note>
    </ligand>
</feature>
<protein>
    <recommendedName>
        <fullName evidence="8">Inositol-1-monophosphatase</fullName>
        <ecNumber evidence="8">3.1.3.25</ecNumber>
    </recommendedName>
</protein>
<sequence length="265" mass="29477">MNYELLSTKVIAITRLVGNFIRKESMNFSASSIETKGLNDLVSYVDKTAEQHLVDNLSTLIPEAGFVTEEGTSQKKGATFNWIIDPLDGTTNFIHGVPVYSISIALYEGEEPVLGVVYEINRGEMFYSYQGAPAFLNNKVIRVSQRNRLSDTLLATGFPYYQFDQQQEYMKLLAELMQQTHGLRRMGSAAVDLAYVACGRFDAFFEYNLNSYDVAGGAFLVKQAGGQVMNFSGGPEFIQKREILATNGLIDQEILSAIGKHFNKA</sequence>
<organism evidence="9 10">
    <name type="scientific">Pedobacter antarcticus</name>
    <dbReference type="NCBI Taxonomy" id="34086"/>
    <lineage>
        <taxon>Bacteria</taxon>
        <taxon>Pseudomonadati</taxon>
        <taxon>Bacteroidota</taxon>
        <taxon>Sphingobacteriia</taxon>
        <taxon>Sphingobacteriales</taxon>
        <taxon>Sphingobacteriaceae</taxon>
        <taxon>Pedobacter</taxon>
    </lineage>
</organism>
<evidence type="ECO:0000256" key="7">
    <source>
        <dbReference type="PIRSR" id="PIRSR600760-2"/>
    </source>
</evidence>
<evidence type="ECO:0000256" key="6">
    <source>
        <dbReference type="ARBA" id="ARBA00022842"/>
    </source>
</evidence>
<dbReference type="EC" id="3.1.3.25" evidence="8"/>
<dbReference type="CDD" id="cd01639">
    <property type="entry name" value="IMPase"/>
    <property type="match status" value="1"/>
</dbReference>
<evidence type="ECO:0000256" key="2">
    <source>
        <dbReference type="ARBA" id="ARBA00001946"/>
    </source>
</evidence>
<dbReference type="Proteomes" id="UP000183129">
    <property type="component" value="Unassembled WGS sequence"/>
</dbReference>
<gene>
    <name evidence="9" type="ORF">SAMN03003324_01006</name>
</gene>
<evidence type="ECO:0000256" key="5">
    <source>
        <dbReference type="ARBA" id="ARBA00022801"/>
    </source>
</evidence>
<name>A0A1I2BSZ5_9SPHI</name>
<dbReference type="InterPro" id="IPR033942">
    <property type="entry name" value="IMPase"/>
</dbReference>
<feature type="binding site" evidence="7">
    <location>
        <position position="87"/>
    </location>
    <ligand>
        <name>Mg(2+)</name>
        <dbReference type="ChEBI" id="CHEBI:18420"/>
        <label>1</label>
        <note>catalytic</note>
    </ligand>
</feature>
<dbReference type="InterPro" id="IPR020550">
    <property type="entry name" value="Inositol_monophosphatase_CS"/>
</dbReference>